<protein>
    <submittedName>
        <fullName evidence="2">Uncharacterized protein</fullName>
    </submittedName>
</protein>
<name>A0A7X0FAI0_9HYPH</name>
<sequence length="197" mass="21528">MPMMLRGPALSLALAVGLFVAGQALAQAIEPGKEGELANFIPPQAGARACFSRVYDAAHLKSHPKQQVTEMQFHIAYYIHDPDEFAPKGQRNYYFQLLAKLRDAQQGRPLTAMGECRATKDGKSIFCGVDCDGGGVIVKRSGADKVLVDLEAMGRLRMTLDCGEDEADAFELTPGADDNRFLLSKMPQAECPAYDDW</sequence>
<dbReference type="EMBL" id="JACHOU010000011">
    <property type="protein sequence ID" value="MBB6356065.1"/>
    <property type="molecule type" value="Genomic_DNA"/>
</dbReference>
<proteinExistence type="predicted"/>
<feature type="signal peptide" evidence="1">
    <location>
        <begin position="1"/>
        <end position="26"/>
    </location>
</feature>
<comment type="caution">
    <text evidence="2">The sequence shown here is derived from an EMBL/GenBank/DDBJ whole genome shotgun (WGS) entry which is preliminary data.</text>
</comment>
<keyword evidence="3" id="KW-1185">Reference proteome</keyword>
<dbReference type="Proteomes" id="UP000536262">
    <property type="component" value="Unassembled WGS sequence"/>
</dbReference>
<dbReference type="RefSeq" id="WP_055974695.1">
    <property type="nucleotide sequence ID" value="NZ_BAABEG010000001.1"/>
</dbReference>
<evidence type="ECO:0000256" key="1">
    <source>
        <dbReference type="SAM" id="SignalP"/>
    </source>
</evidence>
<gene>
    <name evidence="2" type="ORF">GGR00_003870</name>
</gene>
<evidence type="ECO:0000313" key="2">
    <source>
        <dbReference type="EMBL" id="MBB6356065.1"/>
    </source>
</evidence>
<organism evidence="2 3">
    <name type="scientific">Aminobacter aganoensis</name>
    <dbReference type="NCBI Taxonomy" id="83264"/>
    <lineage>
        <taxon>Bacteria</taxon>
        <taxon>Pseudomonadati</taxon>
        <taxon>Pseudomonadota</taxon>
        <taxon>Alphaproteobacteria</taxon>
        <taxon>Hyphomicrobiales</taxon>
        <taxon>Phyllobacteriaceae</taxon>
        <taxon>Aminobacter</taxon>
    </lineage>
</organism>
<accession>A0A7X0FAI0</accession>
<evidence type="ECO:0000313" key="3">
    <source>
        <dbReference type="Proteomes" id="UP000536262"/>
    </source>
</evidence>
<feature type="chain" id="PRO_5031396983" evidence="1">
    <location>
        <begin position="27"/>
        <end position="197"/>
    </location>
</feature>
<dbReference type="AlphaFoldDB" id="A0A7X0FAI0"/>
<reference evidence="2 3" key="1">
    <citation type="submission" date="2020-08" db="EMBL/GenBank/DDBJ databases">
        <title>Genomic Encyclopedia of Type Strains, Phase IV (KMG-IV): sequencing the most valuable type-strain genomes for metagenomic binning, comparative biology and taxonomic classification.</title>
        <authorList>
            <person name="Goeker M."/>
        </authorList>
    </citation>
    <scope>NUCLEOTIDE SEQUENCE [LARGE SCALE GENOMIC DNA]</scope>
    <source>
        <strain evidence="2 3">DSM 7051</strain>
    </source>
</reference>
<keyword evidence="1" id="KW-0732">Signal</keyword>